<accession>A0AAE1EFH5</accession>
<evidence type="ECO:0000313" key="1">
    <source>
        <dbReference type="EMBL" id="KAK3850394.1"/>
    </source>
</evidence>
<gene>
    <name evidence="1" type="ORF">Pcinc_042898</name>
</gene>
<proteinExistence type="predicted"/>
<name>A0AAE1EFH5_PETCI</name>
<reference evidence="1" key="1">
    <citation type="submission" date="2023-10" db="EMBL/GenBank/DDBJ databases">
        <title>Genome assemblies of two species of porcelain crab, Petrolisthes cinctipes and Petrolisthes manimaculis (Anomura: Porcellanidae).</title>
        <authorList>
            <person name="Angst P."/>
        </authorList>
    </citation>
    <scope>NUCLEOTIDE SEQUENCE</scope>
    <source>
        <strain evidence="1">PB745_01</strain>
        <tissue evidence="1">Gill</tissue>
    </source>
</reference>
<keyword evidence="2" id="KW-1185">Reference proteome</keyword>
<sequence length="66" mass="7129">MQPQPPSTAATDKRAELDIGKVGCVTMLRDVLLGLRKLLPESPAFVFPRICNGGRRSRVLTPCPPG</sequence>
<dbReference type="EMBL" id="JAWQEG010008397">
    <property type="protein sequence ID" value="KAK3850394.1"/>
    <property type="molecule type" value="Genomic_DNA"/>
</dbReference>
<comment type="caution">
    <text evidence="1">The sequence shown here is derived from an EMBL/GenBank/DDBJ whole genome shotgun (WGS) entry which is preliminary data.</text>
</comment>
<protein>
    <submittedName>
        <fullName evidence="1">Uncharacterized protein</fullName>
    </submittedName>
</protein>
<dbReference type="Proteomes" id="UP001286313">
    <property type="component" value="Unassembled WGS sequence"/>
</dbReference>
<organism evidence="1 2">
    <name type="scientific">Petrolisthes cinctipes</name>
    <name type="common">Flat porcelain crab</name>
    <dbReference type="NCBI Taxonomy" id="88211"/>
    <lineage>
        <taxon>Eukaryota</taxon>
        <taxon>Metazoa</taxon>
        <taxon>Ecdysozoa</taxon>
        <taxon>Arthropoda</taxon>
        <taxon>Crustacea</taxon>
        <taxon>Multicrustacea</taxon>
        <taxon>Malacostraca</taxon>
        <taxon>Eumalacostraca</taxon>
        <taxon>Eucarida</taxon>
        <taxon>Decapoda</taxon>
        <taxon>Pleocyemata</taxon>
        <taxon>Anomura</taxon>
        <taxon>Galatheoidea</taxon>
        <taxon>Porcellanidae</taxon>
        <taxon>Petrolisthes</taxon>
    </lineage>
</organism>
<dbReference type="AlphaFoldDB" id="A0AAE1EFH5"/>
<evidence type="ECO:0000313" key="2">
    <source>
        <dbReference type="Proteomes" id="UP001286313"/>
    </source>
</evidence>
<feature type="non-terminal residue" evidence="1">
    <location>
        <position position="66"/>
    </location>
</feature>